<dbReference type="GeneID" id="59343339"/>
<dbReference type="Proteomes" id="UP000636479">
    <property type="component" value="Unassembled WGS sequence"/>
</dbReference>
<keyword evidence="2" id="KW-1185">Reference proteome</keyword>
<dbReference type="AlphaFoldDB" id="A0A8H6T237"/>
<reference evidence="1" key="1">
    <citation type="submission" date="2020-05" db="EMBL/GenBank/DDBJ databases">
        <title>Mycena genomes resolve the evolution of fungal bioluminescence.</title>
        <authorList>
            <person name="Tsai I.J."/>
        </authorList>
    </citation>
    <scope>NUCLEOTIDE SEQUENCE</scope>
    <source>
        <strain evidence="1">171206Taipei</strain>
    </source>
</reference>
<comment type="caution">
    <text evidence="1">The sequence shown here is derived from an EMBL/GenBank/DDBJ whole genome shotgun (WGS) entry which is preliminary data.</text>
</comment>
<evidence type="ECO:0000313" key="1">
    <source>
        <dbReference type="EMBL" id="KAF7310258.1"/>
    </source>
</evidence>
<protein>
    <submittedName>
        <fullName evidence="1">Uncharacterized protein</fullName>
    </submittedName>
</protein>
<accession>A0A8H6T237</accession>
<dbReference type="EMBL" id="JACAZF010000003">
    <property type="protein sequence ID" value="KAF7310258.1"/>
    <property type="molecule type" value="Genomic_DNA"/>
</dbReference>
<proteinExistence type="predicted"/>
<name>A0A8H6T237_9AGAR</name>
<gene>
    <name evidence="1" type="ORF">MIND_00399700</name>
</gene>
<evidence type="ECO:0000313" key="2">
    <source>
        <dbReference type="Proteomes" id="UP000636479"/>
    </source>
</evidence>
<organism evidence="1 2">
    <name type="scientific">Mycena indigotica</name>
    <dbReference type="NCBI Taxonomy" id="2126181"/>
    <lineage>
        <taxon>Eukaryota</taxon>
        <taxon>Fungi</taxon>
        <taxon>Dikarya</taxon>
        <taxon>Basidiomycota</taxon>
        <taxon>Agaricomycotina</taxon>
        <taxon>Agaricomycetes</taxon>
        <taxon>Agaricomycetidae</taxon>
        <taxon>Agaricales</taxon>
        <taxon>Marasmiineae</taxon>
        <taxon>Mycenaceae</taxon>
        <taxon>Mycena</taxon>
    </lineage>
</organism>
<dbReference type="RefSeq" id="XP_037223708.1">
    <property type="nucleotide sequence ID" value="XM_037360823.1"/>
</dbReference>
<sequence>MISDLRVTRLLLPRHDQLPDTISSPSTPSHGRRPCSCATLIPPITPSAAPDRSHSTSSVFFWCRCYGTELRFGTSLLLALGVRVDEAAPVMEDSQLADTHGDVEATERAISGGVSQTIASSV</sequence>